<gene>
    <name evidence="7" type="ORF">HHO37_02590</name>
</gene>
<dbReference type="AlphaFoldDB" id="A0A7X9LCJ5"/>
<feature type="transmembrane region" description="Helical" evidence="5">
    <location>
        <begin position="156"/>
        <end position="176"/>
    </location>
</feature>
<protein>
    <submittedName>
        <fullName evidence="7">ABC transporter permease</fullName>
    </submittedName>
</protein>
<feature type="transmembrane region" description="Helical" evidence="5">
    <location>
        <begin position="21"/>
        <end position="39"/>
    </location>
</feature>
<feature type="transmembrane region" description="Helical" evidence="5">
    <location>
        <begin position="128"/>
        <end position="149"/>
    </location>
</feature>
<dbReference type="RefSeq" id="WP_003089136.1">
    <property type="nucleotide sequence ID" value="NZ_CP043405.1"/>
</dbReference>
<evidence type="ECO:0000256" key="4">
    <source>
        <dbReference type="ARBA" id="ARBA00023136"/>
    </source>
</evidence>
<dbReference type="Pfam" id="PF01061">
    <property type="entry name" value="ABC2_membrane"/>
    <property type="match status" value="1"/>
</dbReference>
<name>A0A7X9LCJ5_STRRT</name>
<evidence type="ECO:0000256" key="3">
    <source>
        <dbReference type="ARBA" id="ARBA00022989"/>
    </source>
</evidence>
<comment type="caution">
    <text evidence="7">The sequence shown here is derived from an EMBL/GenBank/DDBJ whole genome shotgun (WGS) entry which is preliminary data.</text>
</comment>
<keyword evidence="2 5" id="KW-0812">Transmembrane</keyword>
<organism evidence="7 8">
    <name type="scientific">Streptococcus ratti</name>
    <dbReference type="NCBI Taxonomy" id="1341"/>
    <lineage>
        <taxon>Bacteria</taxon>
        <taxon>Bacillati</taxon>
        <taxon>Bacillota</taxon>
        <taxon>Bacilli</taxon>
        <taxon>Lactobacillales</taxon>
        <taxon>Streptococcaceae</taxon>
        <taxon>Streptococcus</taxon>
    </lineage>
</organism>
<dbReference type="InterPro" id="IPR013525">
    <property type="entry name" value="ABC2_TM"/>
</dbReference>
<accession>A0A7X9LCJ5</accession>
<comment type="subcellular location">
    <subcellularLocation>
        <location evidence="1">Membrane</location>
        <topology evidence="1">Multi-pass membrane protein</topology>
    </subcellularLocation>
</comment>
<sequence length="234" mass="27256">MFKRMRALIWSRKEMILANKPIIVNIFMPFLLVLLYQFMYKNLKMQNTNEVILYLVSPMIPALIGYIMPTLVAEEAEKNNQRSLRLAGVKSWEYVLASLFFPFILNVLYMFLLPLYLEVKFADLGLSYVIIMLLTSLVVFLLFLMVALLTDTQARATILAMPVMMLTFLLPLFSMMDKGIEKFIAYTYMGAYTRAGTDWLSYQLTDKSFWILLIWLLLSLAGVIWATKHKQIIR</sequence>
<evidence type="ECO:0000259" key="6">
    <source>
        <dbReference type="Pfam" id="PF01061"/>
    </source>
</evidence>
<feature type="domain" description="ABC-2 type transporter transmembrane" evidence="6">
    <location>
        <begin position="16"/>
        <end position="176"/>
    </location>
</feature>
<reference evidence="7 8" key="1">
    <citation type="submission" date="2020-04" db="EMBL/GenBank/DDBJ databases">
        <title>MicrobeNet Type strains.</title>
        <authorList>
            <person name="Nicholson A.C."/>
        </authorList>
    </citation>
    <scope>NUCLEOTIDE SEQUENCE [LARGE SCALE GENOMIC DNA]</scope>
    <source>
        <strain evidence="7 8">DSM 22768</strain>
    </source>
</reference>
<evidence type="ECO:0000313" key="8">
    <source>
        <dbReference type="Proteomes" id="UP000532121"/>
    </source>
</evidence>
<dbReference type="GO" id="GO:0016020">
    <property type="term" value="C:membrane"/>
    <property type="evidence" value="ECO:0007669"/>
    <property type="project" value="UniProtKB-SubCell"/>
</dbReference>
<keyword evidence="4 5" id="KW-0472">Membrane</keyword>
<dbReference type="EMBL" id="JABASA010000004">
    <property type="protein sequence ID" value="NMD48586.1"/>
    <property type="molecule type" value="Genomic_DNA"/>
</dbReference>
<keyword evidence="3 5" id="KW-1133">Transmembrane helix</keyword>
<evidence type="ECO:0000256" key="5">
    <source>
        <dbReference type="SAM" id="Phobius"/>
    </source>
</evidence>
<evidence type="ECO:0000256" key="1">
    <source>
        <dbReference type="ARBA" id="ARBA00004141"/>
    </source>
</evidence>
<evidence type="ECO:0000256" key="2">
    <source>
        <dbReference type="ARBA" id="ARBA00022692"/>
    </source>
</evidence>
<dbReference type="GO" id="GO:0140359">
    <property type="term" value="F:ABC-type transporter activity"/>
    <property type="evidence" value="ECO:0007669"/>
    <property type="project" value="InterPro"/>
</dbReference>
<evidence type="ECO:0000313" key="7">
    <source>
        <dbReference type="EMBL" id="NMD48586.1"/>
    </source>
</evidence>
<proteinExistence type="predicted"/>
<dbReference type="Proteomes" id="UP000532121">
    <property type="component" value="Unassembled WGS sequence"/>
</dbReference>
<feature type="transmembrane region" description="Helical" evidence="5">
    <location>
        <begin position="209"/>
        <end position="227"/>
    </location>
</feature>
<feature type="transmembrane region" description="Helical" evidence="5">
    <location>
        <begin position="51"/>
        <end position="73"/>
    </location>
</feature>
<feature type="transmembrane region" description="Helical" evidence="5">
    <location>
        <begin position="94"/>
        <end position="116"/>
    </location>
</feature>